<dbReference type="PROSITE" id="PS50887">
    <property type="entry name" value="GGDEF"/>
    <property type="match status" value="1"/>
</dbReference>
<dbReference type="CDD" id="cd01949">
    <property type="entry name" value="GGDEF"/>
    <property type="match status" value="1"/>
</dbReference>
<proteinExistence type="predicted"/>
<dbReference type="InterPro" id="IPR029787">
    <property type="entry name" value="Nucleotide_cyclase"/>
</dbReference>
<dbReference type="Gene3D" id="3.30.450.20">
    <property type="entry name" value="PAS domain"/>
    <property type="match status" value="1"/>
</dbReference>
<dbReference type="InterPro" id="IPR052155">
    <property type="entry name" value="Biofilm_reg_signaling"/>
</dbReference>
<dbReference type="SMART" id="SM00267">
    <property type="entry name" value="GGDEF"/>
    <property type="match status" value="1"/>
</dbReference>
<dbReference type="SUPFAM" id="SSF55073">
    <property type="entry name" value="Nucleotide cyclase"/>
    <property type="match status" value="1"/>
</dbReference>
<dbReference type="InterPro" id="IPR000160">
    <property type="entry name" value="GGDEF_dom"/>
</dbReference>
<evidence type="ECO:0000313" key="3">
    <source>
        <dbReference type="Proteomes" id="UP000245974"/>
    </source>
</evidence>
<dbReference type="InterPro" id="IPR043128">
    <property type="entry name" value="Rev_trsase/Diguanyl_cyclase"/>
</dbReference>
<organism evidence="2 3">
    <name type="scientific">Acinetobacter stercoris</name>
    <dbReference type="NCBI Taxonomy" id="2126983"/>
    <lineage>
        <taxon>Bacteria</taxon>
        <taxon>Pseudomonadati</taxon>
        <taxon>Pseudomonadota</taxon>
        <taxon>Gammaproteobacteria</taxon>
        <taxon>Moraxellales</taxon>
        <taxon>Moraxellaceae</taxon>
        <taxon>Acinetobacter</taxon>
    </lineage>
</organism>
<dbReference type="Proteomes" id="UP000245974">
    <property type="component" value="Unassembled WGS sequence"/>
</dbReference>
<dbReference type="PANTHER" id="PTHR44757:SF2">
    <property type="entry name" value="BIOFILM ARCHITECTURE MAINTENANCE PROTEIN MBAA"/>
    <property type="match status" value="1"/>
</dbReference>
<dbReference type="Pfam" id="PF00990">
    <property type="entry name" value="GGDEF"/>
    <property type="match status" value="1"/>
</dbReference>
<dbReference type="InterPro" id="IPR035965">
    <property type="entry name" value="PAS-like_dom_sf"/>
</dbReference>
<dbReference type="Gene3D" id="3.30.70.270">
    <property type="match status" value="1"/>
</dbReference>
<dbReference type="SUPFAM" id="SSF55785">
    <property type="entry name" value="PYP-like sensor domain (PAS domain)"/>
    <property type="match status" value="1"/>
</dbReference>
<sequence>MFEHSQHDLDSLIDEHQLVDILKKTETIALINLLSEFPIPTAILSTEGRFISSNQLFSDIYQSDALFLHGKLLSNFVPEMSAYFEYALSSFSKGKKQLENELYYKGHFLNAYFKPLKNEQQEIEAILIVYVDITHLKRRERVLELSNKKLQEDLYLDRITGLKNKLSFSEFFQQRKNLNSEEKLSFLKMDLDDYKKYNQMYSYTQGDIGLLQIANLLKDFLIDDDIQIFRFDSASFTIVLENQSEWHAMTLAERLKQFIYERNLPFEYSETSRVTVSIGVLHTSMSRLANEGSLLQQLDLAVRQAKAMGKNQISLLKTS</sequence>
<dbReference type="NCBIfam" id="TIGR00254">
    <property type="entry name" value="GGDEF"/>
    <property type="match status" value="1"/>
</dbReference>
<reference evidence="3" key="1">
    <citation type="submission" date="2018-03" db="EMBL/GenBank/DDBJ databases">
        <authorList>
            <person name="Blom J."/>
        </authorList>
    </citation>
    <scope>NUCLEOTIDE SEQUENCE [LARGE SCALE GENOMIC DNA]</scope>
    <source>
        <strain evidence="3">KPC-SM-21</strain>
    </source>
</reference>
<name>A0A2U3N2U9_9GAMM</name>
<dbReference type="OrthoDB" id="6676980at2"/>
<evidence type="ECO:0000259" key="1">
    <source>
        <dbReference type="PROSITE" id="PS50887"/>
    </source>
</evidence>
<protein>
    <submittedName>
        <fullName evidence="2">Phytochrome-like protein cph2</fullName>
    </submittedName>
</protein>
<dbReference type="RefSeq" id="WP_121975281.1">
    <property type="nucleotide sequence ID" value="NZ_OOGT01000183.1"/>
</dbReference>
<dbReference type="AlphaFoldDB" id="A0A2U3N2U9"/>
<feature type="domain" description="GGDEF" evidence="1">
    <location>
        <begin position="182"/>
        <end position="318"/>
    </location>
</feature>
<accession>A0A2U3N2U9</accession>
<dbReference type="InParanoid" id="A0A2U3N2U9"/>
<keyword evidence="3" id="KW-1185">Reference proteome</keyword>
<dbReference type="EMBL" id="OOGT01000183">
    <property type="protein sequence ID" value="SPL71869.1"/>
    <property type="molecule type" value="Genomic_DNA"/>
</dbReference>
<gene>
    <name evidence="2" type="primary">cph2_3</name>
    <name evidence="2" type="ORF">KPC_3047</name>
</gene>
<dbReference type="PANTHER" id="PTHR44757">
    <property type="entry name" value="DIGUANYLATE CYCLASE DGCP"/>
    <property type="match status" value="1"/>
</dbReference>
<evidence type="ECO:0000313" key="2">
    <source>
        <dbReference type="EMBL" id="SPL71869.1"/>
    </source>
</evidence>